<reference evidence="1 2" key="1">
    <citation type="submission" date="2020-05" db="EMBL/GenBank/DDBJ databases">
        <title>Identification and distribution of gene clusters putatively required for synthesis of sphingolipid metabolism inhibitors in phylogenetically diverse species of the filamentous fungus Fusarium.</title>
        <authorList>
            <person name="Kim H.-S."/>
            <person name="Busman M."/>
            <person name="Brown D.W."/>
            <person name="Divon H."/>
            <person name="Uhlig S."/>
            <person name="Proctor R.H."/>
        </authorList>
    </citation>
    <scope>NUCLEOTIDE SEQUENCE [LARGE SCALE GENOMIC DNA]</scope>
    <source>
        <strain evidence="1 2">NRRL 13617</strain>
    </source>
</reference>
<name>A0A8H5JZH3_9HYPO</name>
<dbReference type="Gene3D" id="2.130.10.10">
    <property type="entry name" value="YVTN repeat-like/Quinoprotein amine dehydrogenase"/>
    <property type="match status" value="1"/>
</dbReference>
<sequence length="388" mass="43135">MPVVNFGEALPRTAVSIGYARAVTDQDMNISYLTLFQFTKDGKYLFVSRTTTKYPIPLTSILYLDGHFRAWDLTTGECSISLQTKIHATAYSYGSALSVSPDEHWIVSVRDSNVTIITLNTFSVTRELALTGLVYNVAVSPDSKFLLVLYFETCETPNSAGGWAAHEHQEFLLSKFSTDSGDQLVSIRPPIITWGILAVSSDAKFVFLRTLEGRSEGAWAILTDTGESLYEFSLPWGASHTSLTQNDSILASYDGGSLTLRDALTGLLLRRLRLNSGFPPAARFDFDANTREVHTNLGTLALHEGFKNIAPQIRLDEHLTGYGISCDGSWLLWKHHKVFWLWPDLRPRDNYTKPADYIQVSGSTAIIGTVTGCVLFFKFDVHNLLEAK</sequence>
<dbReference type="AlphaFoldDB" id="A0A8H5JZH3"/>
<evidence type="ECO:0000313" key="2">
    <source>
        <dbReference type="Proteomes" id="UP000582016"/>
    </source>
</evidence>
<proteinExistence type="predicted"/>
<gene>
    <name evidence="1" type="ORF">FPHYL_5292</name>
</gene>
<comment type="caution">
    <text evidence="1">The sequence shown here is derived from an EMBL/GenBank/DDBJ whole genome shotgun (WGS) entry which is preliminary data.</text>
</comment>
<dbReference type="Proteomes" id="UP000582016">
    <property type="component" value="Unassembled WGS sequence"/>
</dbReference>
<dbReference type="EMBL" id="JAAOAQ010000171">
    <property type="protein sequence ID" value="KAF5563193.1"/>
    <property type="molecule type" value="Genomic_DNA"/>
</dbReference>
<dbReference type="InterPro" id="IPR011044">
    <property type="entry name" value="Quino_amine_DH_bsu"/>
</dbReference>
<dbReference type="InterPro" id="IPR015943">
    <property type="entry name" value="WD40/YVTN_repeat-like_dom_sf"/>
</dbReference>
<dbReference type="SUPFAM" id="SSF50969">
    <property type="entry name" value="YVTN repeat-like/Quinoprotein amine dehydrogenase"/>
    <property type="match status" value="1"/>
</dbReference>
<dbReference type="OrthoDB" id="674604at2759"/>
<keyword evidence="2" id="KW-1185">Reference proteome</keyword>
<evidence type="ECO:0000313" key="1">
    <source>
        <dbReference type="EMBL" id="KAF5563193.1"/>
    </source>
</evidence>
<accession>A0A8H5JZH3</accession>
<organism evidence="1 2">
    <name type="scientific">Fusarium phyllophilum</name>
    <dbReference type="NCBI Taxonomy" id="47803"/>
    <lineage>
        <taxon>Eukaryota</taxon>
        <taxon>Fungi</taxon>
        <taxon>Dikarya</taxon>
        <taxon>Ascomycota</taxon>
        <taxon>Pezizomycotina</taxon>
        <taxon>Sordariomycetes</taxon>
        <taxon>Hypocreomycetidae</taxon>
        <taxon>Hypocreales</taxon>
        <taxon>Nectriaceae</taxon>
        <taxon>Fusarium</taxon>
        <taxon>Fusarium fujikuroi species complex</taxon>
    </lineage>
</organism>
<protein>
    <submittedName>
        <fullName evidence="1">Vegetative incompatibility het-E-1</fullName>
    </submittedName>
</protein>